<dbReference type="InParanoid" id="B0DL12"/>
<feature type="compositionally biased region" description="Basic residues" evidence="1">
    <location>
        <begin position="961"/>
        <end position="970"/>
    </location>
</feature>
<feature type="compositionally biased region" description="Polar residues" evidence="1">
    <location>
        <begin position="923"/>
        <end position="932"/>
    </location>
</feature>
<keyword evidence="3" id="KW-1185">Reference proteome</keyword>
<organism evidence="3">
    <name type="scientific">Laccaria bicolor (strain S238N-H82 / ATCC MYA-4686)</name>
    <name type="common">Bicoloured deceiver</name>
    <name type="synonym">Laccaria laccata var. bicolor</name>
    <dbReference type="NCBI Taxonomy" id="486041"/>
    <lineage>
        <taxon>Eukaryota</taxon>
        <taxon>Fungi</taxon>
        <taxon>Dikarya</taxon>
        <taxon>Basidiomycota</taxon>
        <taxon>Agaricomycotina</taxon>
        <taxon>Agaricomycetes</taxon>
        <taxon>Agaricomycetidae</taxon>
        <taxon>Agaricales</taxon>
        <taxon>Agaricineae</taxon>
        <taxon>Hydnangiaceae</taxon>
        <taxon>Laccaria</taxon>
    </lineage>
</organism>
<gene>
    <name evidence="2" type="ORF">LACBIDRAFT_330351</name>
</gene>
<evidence type="ECO:0000313" key="3">
    <source>
        <dbReference type="Proteomes" id="UP000001194"/>
    </source>
</evidence>
<dbReference type="GeneID" id="6080157"/>
<dbReference type="Proteomes" id="UP000001194">
    <property type="component" value="Unassembled WGS sequence"/>
</dbReference>
<feature type="compositionally biased region" description="Low complexity" evidence="1">
    <location>
        <begin position="878"/>
        <end position="897"/>
    </location>
</feature>
<feature type="compositionally biased region" description="Basic and acidic residues" evidence="1">
    <location>
        <begin position="971"/>
        <end position="984"/>
    </location>
</feature>
<dbReference type="AlphaFoldDB" id="B0DL12"/>
<feature type="region of interest" description="Disordered" evidence="1">
    <location>
        <begin position="562"/>
        <end position="803"/>
    </location>
</feature>
<sequence>MPQADREWEMRVLQSERPLEAGVVYPKRLSWSDGHTGPSLGVVRAKQGSLNCEIRMDAAREFTHRPTHGLRERAPQTNVERTNDLVALDWLCRKRPRFKNKSRESFFNEVSDRATVNALMLIELDEQDDPIVPPAYVDTMYLSYGNYILKHILANFTDEELRKFTSTKLQLLQPKEFKVQWQFGSRATVSGAIRFTWEQIGLELGAKLNLGVGFLHILRSIRSFDKALDDISQLQRKFKLKAAWIDWVAQQQATTSWSRSSNRAPDMADEFYMGVWINGEYEDDIDSFLAHHIPCFISHKLRGDELDRLFDAGYGRRDTTFVQGTPIEKLSHPHNRVEAFLRKQQVIITESDNDDNIATEEPSDPPESLAASFSLIHREWSRGGPAPIAYIASPPAGQTVQPASTSTSSPFSDLDFSNCGAEPLDMVEIDPCRVAWIRPPPVMRPIGGKWAKWAEKNVDGELFVAKVGKSYRDFDGVSYFDRSCNREVILLSAAQILPGAVSKPEVFGLPCPRYLHFVETPQNKAPRPAKASAWLYLTKDPIPTDVGLRAGHPAAEDLPLKDEFRAGPSNRPPSPPPSPGNPPGNPLPPLPLMTDPFNSPEPMGVPDSERPISPVDSLMGAPPEVDWELDSDEPMGPQIPARSLEDFEMEAVDLGDVPSPSRSPASQSPIQPFSETLASPPRPMATPIPLRHQPIMSPPAPPSAPEPSRQSPPRRSSRKHARQRSPSPPPRRRGDSYRPRPPSYSRGIDRSNPWSTTAATNMWPVPSDLQNPWAQTSGTNAWSAPNTFSAGPTPPPWGASPGYMPWGTNPTTMAPWSVHYPGYYPSEHVHMPSWPPYGFPPVPAHSCPSCHNCASCGRPSVQASDENLREPPPDTVAPSLLGRLRSPSGGGPSQAPSITPPIPSLSLAQRLRNPATLADRLQPPTSLTQRIQPPSDFVQGSSSQPLQSSLPFLPAVAPTGRARRSRRAGRAQKEEDDRRAKEGKPPSGKGKRRDRR</sequence>
<feature type="compositionally biased region" description="Pro residues" evidence="1">
    <location>
        <begin position="696"/>
        <end position="705"/>
    </location>
</feature>
<dbReference type="OrthoDB" id="3066419at2759"/>
<dbReference type="HOGENOM" id="CLU_012132_0_0_1"/>
<evidence type="ECO:0000313" key="2">
    <source>
        <dbReference type="EMBL" id="EDR04744.1"/>
    </source>
</evidence>
<dbReference type="EMBL" id="DS547116">
    <property type="protein sequence ID" value="EDR04744.1"/>
    <property type="molecule type" value="Genomic_DNA"/>
</dbReference>
<dbReference type="RefSeq" id="XP_001884568.1">
    <property type="nucleotide sequence ID" value="XM_001884533.1"/>
</dbReference>
<proteinExistence type="predicted"/>
<feature type="compositionally biased region" description="Low complexity" evidence="1">
    <location>
        <begin position="658"/>
        <end position="672"/>
    </location>
</feature>
<feature type="compositionally biased region" description="Polar residues" evidence="1">
    <location>
        <begin position="768"/>
        <end position="790"/>
    </location>
</feature>
<feature type="compositionally biased region" description="Pro residues" evidence="1">
    <location>
        <begin position="570"/>
        <end position="591"/>
    </location>
</feature>
<feature type="compositionally biased region" description="Low complexity" evidence="1">
    <location>
        <begin position="939"/>
        <end position="954"/>
    </location>
</feature>
<name>B0DL12_LACBS</name>
<accession>B0DL12</accession>
<protein>
    <submittedName>
        <fullName evidence="2">Predicted protein</fullName>
    </submittedName>
</protein>
<feature type="region of interest" description="Disordered" evidence="1">
    <location>
        <begin position="858"/>
        <end position="996"/>
    </location>
</feature>
<reference evidence="2 3" key="1">
    <citation type="journal article" date="2008" name="Nature">
        <title>The genome of Laccaria bicolor provides insights into mycorrhizal symbiosis.</title>
        <authorList>
            <person name="Martin F."/>
            <person name="Aerts A."/>
            <person name="Ahren D."/>
            <person name="Brun A."/>
            <person name="Danchin E.G.J."/>
            <person name="Duchaussoy F."/>
            <person name="Gibon J."/>
            <person name="Kohler A."/>
            <person name="Lindquist E."/>
            <person name="Pereda V."/>
            <person name="Salamov A."/>
            <person name="Shapiro H.J."/>
            <person name="Wuyts J."/>
            <person name="Blaudez D."/>
            <person name="Buee M."/>
            <person name="Brokstein P."/>
            <person name="Canbaeck B."/>
            <person name="Cohen D."/>
            <person name="Courty P.E."/>
            <person name="Coutinho P.M."/>
            <person name="Delaruelle C."/>
            <person name="Detter J.C."/>
            <person name="Deveau A."/>
            <person name="DiFazio S."/>
            <person name="Duplessis S."/>
            <person name="Fraissinet-Tachet L."/>
            <person name="Lucic E."/>
            <person name="Frey-Klett P."/>
            <person name="Fourrey C."/>
            <person name="Feussner I."/>
            <person name="Gay G."/>
            <person name="Grimwood J."/>
            <person name="Hoegger P.J."/>
            <person name="Jain P."/>
            <person name="Kilaru S."/>
            <person name="Labbe J."/>
            <person name="Lin Y.C."/>
            <person name="Legue V."/>
            <person name="Le Tacon F."/>
            <person name="Marmeisse R."/>
            <person name="Melayah D."/>
            <person name="Montanini B."/>
            <person name="Muratet M."/>
            <person name="Nehls U."/>
            <person name="Niculita-Hirzel H."/>
            <person name="Oudot-Le Secq M.P."/>
            <person name="Peter M."/>
            <person name="Quesneville H."/>
            <person name="Rajashekar B."/>
            <person name="Reich M."/>
            <person name="Rouhier N."/>
            <person name="Schmutz J."/>
            <person name="Yin T."/>
            <person name="Chalot M."/>
            <person name="Henrissat B."/>
            <person name="Kuees U."/>
            <person name="Lucas S."/>
            <person name="Van de Peer Y."/>
            <person name="Podila G.K."/>
            <person name="Polle A."/>
            <person name="Pukkila P.J."/>
            <person name="Richardson P.M."/>
            <person name="Rouze P."/>
            <person name="Sanders I.R."/>
            <person name="Stajich J.E."/>
            <person name="Tunlid A."/>
            <person name="Tuskan G."/>
            <person name="Grigoriev I.V."/>
        </authorList>
    </citation>
    <scope>NUCLEOTIDE SEQUENCE [LARGE SCALE GENOMIC DNA]</scope>
    <source>
        <strain evidence="3">S238N-H82 / ATCC MYA-4686</strain>
    </source>
</reference>
<evidence type="ECO:0000256" key="1">
    <source>
        <dbReference type="SAM" id="MobiDB-lite"/>
    </source>
</evidence>
<dbReference type="KEGG" id="lbc:LACBIDRAFT_330351"/>